<organism evidence="3 4">
    <name type="scientific">Tuber borchii</name>
    <name type="common">White truffle</name>
    <dbReference type="NCBI Taxonomy" id="42251"/>
    <lineage>
        <taxon>Eukaryota</taxon>
        <taxon>Fungi</taxon>
        <taxon>Dikarya</taxon>
        <taxon>Ascomycota</taxon>
        <taxon>Pezizomycotina</taxon>
        <taxon>Pezizomycetes</taxon>
        <taxon>Pezizales</taxon>
        <taxon>Tuberaceae</taxon>
        <taxon>Tuber</taxon>
    </lineage>
</organism>
<accession>A0A2T6ZE26</accession>
<sequence>MCSSSILAKLITCASIFGIVVAQRSPLTSSTAFTTTVTSVIPTTSTDSGQCRSRDLGGTTANLQITFCIDGSAAGTPDPIRDTKTTLDILTGWLKSEAPSGPSPILSPIPTDTGTSRGSGTTKSGSTPTGGTGDTTKSGSTPTGSTGDTAKSGSTHTTGTGNTTKSNSTSTGGTGSGPSSGAAVRNGGSVVAVVLLGSLVGFLGSW</sequence>
<feature type="compositionally biased region" description="Low complexity" evidence="1">
    <location>
        <begin position="108"/>
        <end position="127"/>
    </location>
</feature>
<evidence type="ECO:0000313" key="4">
    <source>
        <dbReference type="Proteomes" id="UP000244722"/>
    </source>
</evidence>
<comment type="caution">
    <text evidence="3">The sequence shown here is derived from an EMBL/GenBank/DDBJ whole genome shotgun (WGS) entry which is preliminary data.</text>
</comment>
<feature type="chain" id="PRO_5015692446" evidence="2">
    <location>
        <begin position="23"/>
        <end position="206"/>
    </location>
</feature>
<keyword evidence="4" id="KW-1185">Reference proteome</keyword>
<reference evidence="3 4" key="1">
    <citation type="submission" date="2017-04" db="EMBL/GenBank/DDBJ databases">
        <title>Draft genome sequence of Tuber borchii Vittad., a whitish edible truffle.</title>
        <authorList>
            <consortium name="DOE Joint Genome Institute"/>
            <person name="Murat C."/>
            <person name="Kuo A."/>
            <person name="Barry K.W."/>
            <person name="Clum A."/>
            <person name="Dockter R.B."/>
            <person name="Fauchery L."/>
            <person name="Iotti M."/>
            <person name="Kohler A."/>
            <person name="Labutti K."/>
            <person name="Lindquist E.A."/>
            <person name="Lipzen A."/>
            <person name="Ohm R.A."/>
            <person name="Wang M."/>
            <person name="Grigoriev I.V."/>
            <person name="Zambonelli A."/>
            <person name="Martin F.M."/>
        </authorList>
    </citation>
    <scope>NUCLEOTIDE SEQUENCE [LARGE SCALE GENOMIC DNA]</scope>
    <source>
        <strain evidence="3 4">Tbo3840</strain>
    </source>
</reference>
<feature type="region of interest" description="Disordered" evidence="1">
    <location>
        <begin position="95"/>
        <end position="183"/>
    </location>
</feature>
<proteinExistence type="predicted"/>
<dbReference type="Proteomes" id="UP000244722">
    <property type="component" value="Unassembled WGS sequence"/>
</dbReference>
<protein>
    <submittedName>
        <fullName evidence="3">Uncharacterized protein</fullName>
    </submittedName>
</protein>
<evidence type="ECO:0000256" key="1">
    <source>
        <dbReference type="SAM" id="MobiDB-lite"/>
    </source>
</evidence>
<evidence type="ECO:0000313" key="3">
    <source>
        <dbReference type="EMBL" id="PUU73732.1"/>
    </source>
</evidence>
<feature type="signal peptide" evidence="2">
    <location>
        <begin position="1"/>
        <end position="22"/>
    </location>
</feature>
<dbReference type="EMBL" id="NESQ01000349">
    <property type="protein sequence ID" value="PUU73732.1"/>
    <property type="molecule type" value="Genomic_DNA"/>
</dbReference>
<dbReference type="AlphaFoldDB" id="A0A2T6ZE26"/>
<keyword evidence="2" id="KW-0732">Signal</keyword>
<feature type="compositionally biased region" description="Low complexity" evidence="1">
    <location>
        <begin position="134"/>
        <end position="171"/>
    </location>
</feature>
<name>A0A2T6ZE26_TUBBO</name>
<evidence type="ECO:0000256" key="2">
    <source>
        <dbReference type="SAM" id="SignalP"/>
    </source>
</evidence>
<gene>
    <name evidence="3" type="ORF">B9Z19DRAFT_1068745</name>
</gene>